<evidence type="ECO:0000259" key="10">
    <source>
        <dbReference type="Pfam" id="PF17801"/>
    </source>
</evidence>
<feature type="domain" description="Alpha galactosidase C-terminal" evidence="10">
    <location>
        <begin position="467"/>
        <end position="539"/>
    </location>
</feature>
<evidence type="ECO:0000256" key="5">
    <source>
        <dbReference type="ARBA" id="ARBA00022729"/>
    </source>
</evidence>
<reference evidence="11" key="2">
    <citation type="journal article" date="2020" name="Nat. Commun.">
        <title>Large-scale genome sequencing of mycorrhizal fungi provides insights into the early evolution of symbiotic traits.</title>
        <authorList>
            <person name="Miyauchi S."/>
            <person name="Kiss E."/>
            <person name="Kuo A."/>
            <person name="Drula E."/>
            <person name="Kohler A."/>
            <person name="Sanchez-Garcia M."/>
            <person name="Morin E."/>
            <person name="Andreopoulos B."/>
            <person name="Barry K.W."/>
            <person name="Bonito G."/>
            <person name="Buee M."/>
            <person name="Carver A."/>
            <person name="Chen C."/>
            <person name="Cichocki N."/>
            <person name="Clum A."/>
            <person name="Culley D."/>
            <person name="Crous P.W."/>
            <person name="Fauchery L."/>
            <person name="Girlanda M."/>
            <person name="Hayes R.D."/>
            <person name="Keri Z."/>
            <person name="LaButti K."/>
            <person name="Lipzen A."/>
            <person name="Lombard V."/>
            <person name="Magnuson J."/>
            <person name="Maillard F."/>
            <person name="Murat C."/>
            <person name="Nolan M."/>
            <person name="Ohm R.A."/>
            <person name="Pangilinan J."/>
            <person name="Pereira M.F."/>
            <person name="Perotto S."/>
            <person name="Peter M."/>
            <person name="Pfister S."/>
            <person name="Riley R."/>
            <person name="Sitrit Y."/>
            <person name="Stielow J.B."/>
            <person name="Szollosi G."/>
            <person name="Zifcakova L."/>
            <person name="Stursova M."/>
            <person name="Spatafora J.W."/>
            <person name="Tedersoo L."/>
            <person name="Vaario L.M."/>
            <person name="Yamada A."/>
            <person name="Yan M."/>
            <person name="Wang P."/>
            <person name="Xu J."/>
            <person name="Bruns T."/>
            <person name="Baldrian P."/>
            <person name="Vilgalys R."/>
            <person name="Dunand C."/>
            <person name="Henrissat B."/>
            <person name="Grigoriev I.V."/>
            <person name="Hibbett D."/>
            <person name="Nagy L.G."/>
            <person name="Martin F.M."/>
        </authorList>
    </citation>
    <scope>NUCLEOTIDE SEQUENCE</scope>
    <source>
        <strain evidence="11">Prilba</strain>
    </source>
</reference>
<dbReference type="EMBL" id="WHVB01000005">
    <property type="protein sequence ID" value="KAF8482948.1"/>
    <property type="molecule type" value="Genomic_DNA"/>
</dbReference>
<evidence type="ECO:0000256" key="8">
    <source>
        <dbReference type="ARBA" id="ARBA00023295"/>
    </source>
</evidence>
<keyword evidence="5" id="KW-0732">Signal</keyword>
<dbReference type="InterPro" id="IPR013785">
    <property type="entry name" value="Aldolase_TIM"/>
</dbReference>
<organism evidence="11 12">
    <name type="scientific">Russula ochroleuca</name>
    <dbReference type="NCBI Taxonomy" id="152965"/>
    <lineage>
        <taxon>Eukaryota</taxon>
        <taxon>Fungi</taxon>
        <taxon>Dikarya</taxon>
        <taxon>Basidiomycota</taxon>
        <taxon>Agaricomycotina</taxon>
        <taxon>Agaricomycetes</taxon>
        <taxon>Russulales</taxon>
        <taxon>Russulaceae</taxon>
        <taxon>Russula</taxon>
    </lineage>
</organism>
<evidence type="ECO:0000256" key="1">
    <source>
        <dbReference type="ARBA" id="ARBA00001255"/>
    </source>
</evidence>
<dbReference type="InterPro" id="IPR002241">
    <property type="entry name" value="Glyco_hydro_27"/>
</dbReference>
<dbReference type="PANTHER" id="PTHR11452">
    <property type="entry name" value="ALPHA-GALACTOSIDASE/ALPHA-N-ACETYLGALACTOSAMINIDASE"/>
    <property type="match status" value="1"/>
</dbReference>
<dbReference type="SUPFAM" id="SSF51011">
    <property type="entry name" value="Glycosyl hydrolase domain"/>
    <property type="match status" value="1"/>
</dbReference>
<evidence type="ECO:0000256" key="3">
    <source>
        <dbReference type="ARBA" id="ARBA00009743"/>
    </source>
</evidence>
<evidence type="ECO:0000313" key="11">
    <source>
        <dbReference type="EMBL" id="KAF8482948.1"/>
    </source>
</evidence>
<dbReference type="CDD" id="cd14792">
    <property type="entry name" value="GH27"/>
    <property type="match status" value="1"/>
</dbReference>
<comment type="caution">
    <text evidence="11">The sequence shown here is derived from an EMBL/GenBank/DDBJ whole genome shotgun (WGS) entry which is preliminary data.</text>
</comment>
<comment type="catalytic activity">
    <reaction evidence="1 9">
        <text>Hydrolysis of terminal, non-reducing alpha-D-galactose residues in alpha-D-galactosides, including galactose oligosaccharides, galactomannans and galactolipids.</text>
        <dbReference type="EC" id="3.2.1.22"/>
    </reaction>
</comment>
<dbReference type="InterPro" id="IPR017853">
    <property type="entry name" value="GH"/>
</dbReference>
<proteinExistence type="inferred from homology"/>
<dbReference type="GO" id="GO:0005576">
    <property type="term" value="C:extracellular region"/>
    <property type="evidence" value="ECO:0007669"/>
    <property type="project" value="UniProtKB-SubCell"/>
</dbReference>
<dbReference type="InterPro" id="IPR000111">
    <property type="entry name" value="Glyco_hydro_27/36_CS"/>
</dbReference>
<gene>
    <name evidence="11" type="ORF">DFH94DRAFT_730839</name>
</gene>
<evidence type="ECO:0000313" key="12">
    <source>
        <dbReference type="Proteomes" id="UP000759537"/>
    </source>
</evidence>
<dbReference type="Gene3D" id="2.60.40.1180">
    <property type="entry name" value="Golgi alpha-mannosidase II"/>
    <property type="match status" value="1"/>
</dbReference>
<evidence type="ECO:0000256" key="9">
    <source>
        <dbReference type="RuleBase" id="RU361168"/>
    </source>
</evidence>
<protein>
    <recommendedName>
        <fullName evidence="9">Alpha-galactosidase</fullName>
        <ecNumber evidence="9">3.2.1.22</ecNumber>
    </recommendedName>
    <alternativeName>
        <fullName evidence="9">Melibiase</fullName>
    </alternativeName>
</protein>
<dbReference type="GO" id="GO:0004557">
    <property type="term" value="F:alpha-galactosidase activity"/>
    <property type="evidence" value="ECO:0007669"/>
    <property type="project" value="UniProtKB-EC"/>
</dbReference>
<dbReference type="EC" id="3.2.1.22" evidence="9"/>
<reference evidence="11" key="1">
    <citation type="submission" date="2019-10" db="EMBL/GenBank/DDBJ databases">
        <authorList>
            <consortium name="DOE Joint Genome Institute"/>
            <person name="Kuo A."/>
            <person name="Miyauchi S."/>
            <person name="Kiss E."/>
            <person name="Drula E."/>
            <person name="Kohler A."/>
            <person name="Sanchez-Garcia M."/>
            <person name="Andreopoulos B."/>
            <person name="Barry K.W."/>
            <person name="Bonito G."/>
            <person name="Buee M."/>
            <person name="Carver A."/>
            <person name="Chen C."/>
            <person name="Cichocki N."/>
            <person name="Clum A."/>
            <person name="Culley D."/>
            <person name="Crous P.W."/>
            <person name="Fauchery L."/>
            <person name="Girlanda M."/>
            <person name="Hayes R."/>
            <person name="Keri Z."/>
            <person name="LaButti K."/>
            <person name="Lipzen A."/>
            <person name="Lombard V."/>
            <person name="Magnuson J."/>
            <person name="Maillard F."/>
            <person name="Morin E."/>
            <person name="Murat C."/>
            <person name="Nolan M."/>
            <person name="Ohm R."/>
            <person name="Pangilinan J."/>
            <person name="Pereira M."/>
            <person name="Perotto S."/>
            <person name="Peter M."/>
            <person name="Riley R."/>
            <person name="Sitrit Y."/>
            <person name="Stielow B."/>
            <person name="Szollosi G."/>
            <person name="Zifcakova L."/>
            <person name="Stursova M."/>
            <person name="Spatafora J.W."/>
            <person name="Tedersoo L."/>
            <person name="Vaario L.-M."/>
            <person name="Yamada A."/>
            <person name="Yan M."/>
            <person name="Wang P."/>
            <person name="Xu J."/>
            <person name="Bruns T."/>
            <person name="Baldrian P."/>
            <person name="Vilgalys R."/>
            <person name="Henrissat B."/>
            <person name="Grigoriev I.V."/>
            <person name="Hibbett D."/>
            <person name="Nagy L.G."/>
            <person name="Martin F.M."/>
        </authorList>
    </citation>
    <scope>NUCLEOTIDE SEQUENCE</scope>
    <source>
        <strain evidence="11">Prilba</strain>
    </source>
</reference>
<keyword evidence="12" id="KW-1185">Reference proteome</keyword>
<sequence length="545" mass="59774">MPEWSLLATSLASRAAELVTRQGRALSGALRGIYEYSYVMDFNEPNWLSSLKFYTWFPLRRWLCLYFGILPLLSGCEPLNNLPSSTPALSTPQSEAYTQCGSFCRTDSVTCASGYECCLPEAAATTSPSSSSAFSYSGTSTTSTFDATPTIIVSMAPTTPPSKAVGRLPALGWNTWNAYRCAISETAVLAAARSFVTLGLREAGYEYVNIDDCWSLCNRDPDTSELVPDPLRFPRGIKALANDIHALGLKIGIYSDAGTKTCEGYPGSLGYEAVDAATWQSWDIDYLKYDNCNVPTNWSDTSTPPGGDWYNSNSAIRFREMGDAIANNDPPMQFGLCIWGDAHVWTWGARVGHSWRMSGDSSSTWDYIKSIISKNVDHLSSVNFFAHNDMDMMEIGNGNLTIQEERTHFAVWAFMKSPILLGTELARLSSEEVKIITNRELIAFHQDSTVGKPAVPYISSTTTATKPPQFYSGKSVRGTHVFVVNTNDTSATFNINFADVPGLHSRNVRVHDMWTSTDLGTFSGSYDVTIAAHDTAALFVAPKRG</sequence>
<comment type="subcellular location">
    <subcellularLocation>
        <location evidence="2">Secreted</location>
    </subcellularLocation>
</comment>
<dbReference type="PRINTS" id="PR00740">
    <property type="entry name" value="GLHYDRLASE27"/>
</dbReference>
<dbReference type="PROSITE" id="PS00512">
    <property type="entry name" value="ALPHA_GALACTOSIDASE"/>
    <property type="match status" value="1"/>
</dbReference>
<keyword evidence="4" id="KW-0964">Secreted</keyword>
<evidence type="ECO:0000256" key="4">
    <source>
        <dbReference type="ARBA" id="ARBA00022525"/>
    </source>
</evidence>
<dbReference type="InterPro" id="IPR013780">
    <property type="entry name" value="Glyco_hydro_b"/>
</dbReference>
<dbReference type="OrthoDB" id="5795902at2759"/>
<dbReference type="InterPro" id="IPR041233">
    <property type="entry name" value="Melibiase_C"/>
</dbReference>
<dbReference type="AlphaFoldDB" id="A0A9P5TBB7"/>
<keyword evidence="8 9" id="KW-0326">Glycosidase</keyword>
<name>A0A9P5TBB7_9AGAM</name>
<keyword evidence="9" id="KW-1015">Disulfide bond</keyword>
<evidence type="ECO:0000256" key="7">
    <source>
        <dbReference type="ARBA" id="ARBA00023180"/>
    </source>
</evidence>
<keyword evidence="7" id="KW-0325">Glycoprotein</keyword>
<accession>A0A9P5TBB7</accession>
<evidence type="ECO:0000256" key="6">
    <source>
        <dbReference type="ARBA" id="ARBA00022801"/>
    </source>
</evidence>
<dbReference type="SUPFAM" id="SSF51445">
    <property type="entry name" value="(Trans)glycosidases"/>
    <property type="match status" value="1"/>
</dbReference>
<dbReference type="Pfam" id="PF16499">
    <property type="entry name" value="Melibiase_2"/>
    <property type="match status" value="1"/>
</dbReference>
<dbReference type="GO" id="GO:0005975">
    <property type="term" value="P:carbohydrate metabolic process"/>
    <property type="evidence" value="ECO:0007669"/>
    <property type="project" value="InterPro"/>
</dbReference>
<dbReference type="Proteomes" id="UP000759537">
    <property type="component" value="Unassembled WGS sequence"/>
</dbReference>
<dbReference type="PANTHER" id="PTHR11452:SF61">
    <property type="entry name" value="ALPHA-GALACTOSIDASE B-RELATED"/>
    <property type="match status" value="1"/>
</dbReference>
<evidence type="ECO:0000256" key="2">
    <source>
        <dbReference type="ARBA" id="ARBA00004613"/>
    </source>
</evidence>
<dbReference type="Pfam" id="PF17801">
    <property type="entry name" value="Melibiase_C"/>
    <property type="match status" value="1"/>
</dbReference>
<keyword evidence="6 9" id="KW-0378">Hydrolase</keyword>
<comment type="similarity">
    <text evidence="3 9">Belongs to the glycosyl hydrolase 27 family.</text>
</comment>
<dbReference type="Gene3D" id="3.20.20.70">
    <property type="entry name" value="Aldolase class I"/>
    <property type="match status" value="1"/>
</dbReference>